<dbReference type="InterPro" id="IPR027417">
    <property type="entry name" value="P-loop_NTPase"/>
</dbReference>
<evidence type="ECO:0000256" key="10">
    <source>
        <dbReference type="ARBA" id="ARBA00039098"/>
    </source>
</evidence>
<comment type="catalytic activity">
    <reaction evidence="12">
        <text>Ni(2+)(out) + ATP + H2O = Ni(2+)(in) + ADP + phosphate + H(+)</text>
        <dbReference type="Rhea" id="RHEA:15557"/>
        <dbReference type="ChEBI" id="CHEBI:15377"/>
        <dbReference type="ChEBI" id="CHEBI:15378"/>
        <dbReference type="ChEBI" id="CHEBI:30616"/>
        <dbReference type="ChEBI" id="CHEBI:43474"/>
        <dbReference type="ChEBI" id="CHEBI:49786"/>
        <dbReference type="ChEBI" id="CHEBI:456216"/>
        <dbReference type="EC" id="7.2.2.11"/>
    </reaction>
    <physiologicalReaction direction="left-to-right" evidence="12">
        <dbReference type="Rhea" id="RHEA:15558"/>
    </physiologicalReaction>
</comment>
<dbReference type="GO" id="GO:0015413">
    <property type="term" value="F:ABC-type nickel transporter activity"/>
    <property type="evidence" value="ECO:0007669"/>
    <property type="project" value="UniProtKB-EC"/>
</dbReference>
<keyword evidence="2" id="KW-0813">Transport</keyword>
<dbReference type="Pfam" id="PF08352">
    <property type="entry name" value="oligo_HPY"/>
    <property type="match status" value="2"/>
</dbReference>
<dbReference type="NCBIfam" id="NF007739">
    <property type="entry name" value="PRK10419.1"/>
    <property type="match status" value="3"/>
</dbReference>
<evidence type="ECO:0000256" key="8">
    <source>
        <dbReference type="ARBA" id="ARBA00023136"/>
    </source>
</evidence>
<dbReference type="SUPFAM" id="SSF52540">
    <property type="entry name" value="P-loop containing nucleoside triphosphate hydrolases"/>
    <property type="match status" value="2"/>
</dbReference>
<evidence type="ECO:0000256" key="5">
    <source>
        <dbReference type="ARBA" id="ARBA00022840"/>
    </source>
</evidence>
<dbReference type="InterPro" id="IPR003593">
    <property type="entry name" value="AAA+_ATPase"/>
</dbReference>
<proteinExistence type="predicted"/>
<sequence>MTSLLSLSNLQTHFRTDRGTVKAVDGIDLTIREGETVGLVGESGSGKSVTALSAMQLVDDPGEIVGGSVEFHDAALADRLMESYSDRAAEFVDVDAGRVDLTAAPEPAMREIRGSEMSMIFQDPMTSLNPAVTVGEQVAESLLLHQYDRQRSDNWLNAVREVAPSIGRDDVEEEALAEAVDILEQVGIPEAESRIDQYPHEFSGGMRQRVLIAIALACRPRLLIADEPTTALDVTIQAQILDLVNELQDELGMSVLFITHDLGVVAETCDRVAVMYAGEIVEEGPVEEIFENPSHPYTYALLESIPTEDKERLTPIEGNVPDLIDLPEGCHFADRCPWAEPACRAEVPDRQHGPEGVDHHAKCIHEEFDEQVYADEHDGIAARTEASFDETLVSVEGMKKHFSQAEGVLDRWLGDEQRHVKAVDGVSFDIYEGETLGLVGESGCGKSTTGRTILRLLEPTDGTVVFSGTDLADLDDDALRERRKDIQMIFQDPMSSLDPRMTVAQTIAEPLKVHGLPESEAGDDRSQRERRQERVDELLEAVGLDVSQRSRYPHEMSGGQRQRVGIARALAVDPDFIVADEPVSALDVSVQAQIINLLEDLQEEFDLTYLFIAHDLSVVRHISDRVAVMYLGEVVEIAETDELFDDPRHPYTRALLSSVPEPDPSADGDRIILEGDVPSPIDPPSGCRFRTRCPKVIPPADLDVDQAAYREVMNFRDRVEDGNLALESYAHGEESTEPADVEAVADGGEPNGAAVVDRFFDEPLPADVEATISEAVDLLLADQWDDAATLLREEFESVCEREQPSLEEDVHPAACHLDNI</sequence>
<evidence type="ECO:0000256" key="4">
    <source>
        <dbReference type="ARBA" id="ARBA00022741"/>
    </source>
</evidence>
<dbReference type="NCBIfam" id="TIGR01727">
    <property type="entry name" value="oligo_HPY"/>
    <property type="match status" value="2"/>
</dbReference>
<evidence type="ECO:0000313" key="14">
    <source>
        <dbReference type="EMBL" id="MFC4246094.1"/>
    </source>
</evidence>
<dbReference type="SMART" id="SM00382">
    <property type="entry name" value="AAA"/>
    <property type="match status" value="2"/>
</dbReference>
<evidence type="ECO:0000256" key="7">
    <source>
        <dbReference type="ARBA" id="ARBA00023065"/>
    </source>
</evidence>
<keyword evidence="7" id="KW-0406">Ion transport</keyword>
<dbReference type="GO" id="GO:0005524">
    <property type="term" value="F:ATP binding"/>
    <property type="evidence" value="ECO:0007669"/>
    <property type="project" value="UniProtKB-KW"/>
</dbReference>
<keyword evidence="5 14" id="KW-0067">ATP-binding</keyword>
<dbReference type="Gene3D" id="3.40.50.300">
    <property type="entry name" value="P-loop containing nucleotide triphosphate hydrolases"/>
    <property type="match status" value="2"/>
</dbReference>
<dbReference type="RefSeq" id="WP_345781510.1">
    <property type="nucleotide sequence ID" value="NZ_CP095397.1"/>
</dbReference>
<dbReference type="Proteomes" id="UP001595821">
    <property type="component" value="Unassembled WGS sequence"/>
</dbReference>
<evidence type="ECO:0000259" key="13">
    <source>
        <dbReference type="PROSITE" id="PS50893"/>
    </source>
</evidence>
<evidence type="ECO:0000256" key="6">
    <source>
        <dbReference type="ARBA" id="ARBA00022967"/>
    </source>
</evidence>
<evidence type="ECO:0000256" key="1">
    <source>
        <dbReference type="ARBA" id="ARBA00004202"/>
    </source>
</evidence>
<keyword evidence="4" id="KW-0547">Nucleotide-binding</keyword>
<dbReference type="EC" id="7.2.2.11" evidence="10"/>
<dbReference type="PANTHER" id="PTHR43297:SF13">
    <property type="entry name" value="NICKEL ABC TRANSPORTER, ATP-BINDING PROTEIN"/>
    <property type="match status" value="1"/>
</dbReference>
<dbReference type="InterPro" id="IPR013563">
    <property type="entry name" value="Oligopep_ABC_C"/>
</dbReference>
<dbReference type="EMBL" id="JBHSDJ010000011">
    <property type="protein sequence ID" value="MFC4246094.1"/>
    <property type="molecule type" value="Genomic_DNA"/>
</dbReference>
<dbReference type="PANTHER" id="PTHR43297">
    <property type="entry name" value="OLIGOPEPTIDE TRANSPORT ATP-BINDING PROTEIN APPD"/>
    <property type="match status" value="1"/>
</dbReference>
<evidence type="ECO:0000256" key="11">
    <source>
        <dbReference type="ARBA" id="ARBA00044143"/>
    </source>
</evidence>
<keyword evidence="6" id="KW-1278">Translocase</keyword>
<dbReference type="PROSITE" id="PS50893">
    <property type="entry name" value="ABC_TRANSPORTER_2"/>
    <property type="match status" value="2"/>
</dbReference>
<dbReference type="FunFam" id="3.40.50.300:FF:000016">
    <property type="entry name" value="Oligopeptide ABC transporter ATP-binding component"/>
    <property type="match status" value="1"/>
</dbReference>
<evidence type="ECO:0000313" key="15">
    <source>
        <dbReference type="Proteomes" id="UP001595821"/>
    </source>
</evidence>
<dbReference type="InterPro" id="IPR003439">
    <property type="entry name" value="ABC_transporter-like_ATP-bd"/>
</dbReference>
<feature type="domain" description="ABC transporter" evidence="13">
    <location>
        <begin position="403"/>
        <end position="656"/>
    </location>
</feature>
<feature type="domain" description="ABC transporter" evidence="13">
    <location>
        <begin position="5"/>
        <end position="302"/>
    </location>
</feature>
<protein>
    <recommendedName>
        <fullName evidence="11">Nickel import system ATP-binding protein NikD</fullName>
        <ecNumber evidence="10">7.2.2.11</ecNumber>
    </recommendedName>
</protein>
<dbReference type="GO" id="GO:0005886">
    <property type="term" value="C:plasma membrane"/>
    <property type="evidence" value="ECO:0007669"/>
    <property type="project" value="UniProtKB-SubCell"/>
</dbReference>
<keyword evidence="3" id="KW-1003">Cell membrane</keyword>
<dbReference type="InterPro" id="IPR017871">
    <property type="entry name" value="ABC_transporter-like_CS"/>
</dbReference>
<evidence type="ECO:0000256" key="2">
    <source>
        <dbReference type="ARBA" id="ARBA00022448"/>
    </source>
</evidence>
<dbReference type="GeneID" id="90168132"/>
<gene>
    <name evidence="14" type="ORF">ACFOZ7_03665</name>
</gene>
<evidence type="ECO:0000256" key="3">
    <source>
        <dbReference type="ARBA" id="ARBA00022475"/>
    </source>
</evidence>
<comment type="caution">
    <text evidence="14">The sequence shown here is derived from an EMBL/GenBank/DDBJ whole genome shotgun (WGS) entry which is preliminary data.</text>
</comment>
<dbReference type="Pfam" id="PF00005">
    <property type="entry name" value="ABC_tran"/>
    <property type="match status" value="2"/>
</dbReference>
<reference evidence="14 15" key="1">
    <citation type="journal article" date="2014" name="Int. J. Syst. Evol. Microbiol.">
        <title>Complete genome sequence of Corynebacterium casei LMG S-19264T (=DSM 44701T), isolated from a smear-ripened cheese.</title>
        <authorList>
            <consortium name="US DOE Joint Genome Institute (JGI-PGF)"/>
            <person name="Walter F."/>
            <person name="Albersmeier A."/>
            <person name="Kalinowski J."/>
            <person name="Ruckert C."/>
        </authorList>
    </citation>
    <scope>NUCLEOTIDE SEQUENCE [LARGE SCALE GENOMIC DNA]</scope>
    <source>
        <strain evidence="14 15">IBRC-M 10912</strain>
    </source>
</reference>
<dbReference type="AlphaFoldDB" id="A0ABD5NVJ6"/>
<comment type="subunit">
    <text evidence="9">The complex is composed of two ATP-binding proteins (NikD and NikE), two transmembrane proteins (NikB and NikC) and a solute-binding protein (NikA).</text>
</comment>
<name>A0ABD5NVJ6_9EURY</name>
<dbReference type="InterPro" id="IPR050388">
    <property type="entry name" value="ABC_Ni/Peptide_Import"/>
</dbReference>
<dbReference type="CDD" id="cd03257">
    <property type="entry name" value="ABC_NikE_OppD_transporters"/>
    <property type="match status" value="2"/>
</dbReference>
<dbReference type="NCBIfam" id="NF008453">
    <property type="entry name" value="PRK11308.1"/>
    <property type="match status" value="3"/>
</dbReference>
<evidence type="ECO:0000256" key="12">
    <source>
        <dbReference type="ARBA" id="ARBA00048610"/>
    </source>
</evidence>
<keyword evidence="8" id="KW-0472">Membrane</keyword>
<evidence type="ECO:0000256" key="9">
    <source>
        <dbReference type="ARBA" id="ARBA00038669"/>
    </source>
</evidence>
<dbReference type="PROSITE" id="PS00211">
    <property type="entry name" value="ABC_TRANSPORTER_1"/>
    <property type="match status" value="2"/>
</dbReference>
<comment type="subcellular location">
    <subcellularLocation>
        <location evidence="1">Cell membrane</location>
        <topology evidence="1">Peripheral membrane protein</topology>
    </subcellularLocation>
</comment>
<accession>A0ABD5NVJ6</accession>
<organism evidence="14 15">
    <name type="scientific">Natribaculum luteum</name>
    <dbReference type="NCBI Taxonomy" id="1586232"/>
    <lineage>
        <taxon>Archaea</taxon>
        <taxon>Methanobacteriati</taxon>
        <taxon>Methanobacteriota</taxon>
        <taxon>Stenosarchaea group</taxon>
        <taxon>Halobacteria</taxon>
        <taxon>Halobacteriales</taxon>
        <taxon>Natrialbaceae</taxon>
        <taxon>Natribaculum</taxon>
    </lineage>
</organism>